<dbReference type="AlphaFoldDB" id="A0A4E0QLM6"/>
<dbReference type="EMBL" id="JSZA02000182">
    <property type="protein sequence ID" value="TGO02229.1"/>
    <property type="molecule type" value="Genomic_DNA"/>
</dbReference>
<keyword evidence="2" id="KW-1185">Reference proteome</keyword>
<name>A0A4E0QLM6_9GAMM</name>
<organism evidence="1 2">
    <name type="scientific">Candidatus Thiomargarita nelsonii</name>
    <dbReference type="NCBI Taxonomy" id="1003181"/>
    <lineage>
        <taxon>Bacteria</taxon>
        <taxon>Pseudomonadati</taxon>
        <taxon>Pseudomonadota</taxon>
        <taxon>Gammaproteobacteria</taxon>
        <taxon>Thiotrichales</taxon>
        <taxon>Thiotrichaceae</taxon>
        <taxon>Thiomargarita</taxon>
    </lineage>
</organism>
<protein>
    <submittedName>
        <fullName evidence="1">Uncharacterized protein</fullName>
    </submittedName>
</protein>
<gene>
    <name evidence="1" type="ORF">PN36_28295</name>
</gene>
<feature type="non-terminal residue" evidence="1">
    <location>
        <position position="87"/>
    </location>
</feature>
<evidence type="ECO:0000313" key="2">
    <source>
        <dbReference type="Proteomes" id="UP000030428"/>
    </source>
</evidence>
<sequence>MTHLALTIDFAEDSTKQKQWQGFIKKNKLAIDAPLIDIITQLKKIIMQECEFSQIWQPIASKTSTLSICFFGVQSFSFVLSDKAKAL</sequence>
<proteinExistence type="predicted"/>
<dbReference type="Proteomes" id="UP000030428">
    <property type="component" value="Unassembled WGS sequence"/>
</dbReference>
<reference evidence="1 2" key="1">
    <citation type="journal article" date="2016" name="Front. Microbiol.">
        <title>Single-Cell (Meta-)Genomics of a Dimorphic Candidatus Thiomargarita nelsonii Reveals Genomic Plasticity.</title>
        <authorList>
            <person name="Flood B.E."/>
            <person name="Fliss P."/>
            <person name="Jones D.S."/>
            <person name="Dick G.J."/>
            <person name="Jain S."/>
            <person name="Kaster A.K."/>
            <person name="Winkel M."/>
            <person name="Mussmann M."/>
            <person name="Bailey J."/>
        </authorList>
    </citation>
    <scope>NUCLEOTIDE SEQUENCE [LARGE SCALE GENOMIC DNA]</scope>
    <source>
        <strain evidence="1">Hydrate Ridge</strain>
    </source>
</reference>
<comment type="caution">
    <text evidence="1">The sequence shown here is derived from an EMBL/GenBank/DDBJ whole genome shotgun (WGS) entry which is preliminary data.</text>
</comment>
<evidence type="ECO:0000313" key="1">
    <source>
        <dbReference type="EMBL" id="TGO02229.1"/>
    </source>
</evidence>
<accession>A0A4E0QLM6</accession>